<evidence type="ECO:0000256" key="5">
    <source>
        <dbReference type="ARBA" id="ARBA00023033"/>
    </source>
</evidence>
<evidence type="ECO:0000256" key="1">
    <source>
        <dbReference type="ARBA" id="ARBA00007992"/>
    </source>
</evidence>
<dbReference type="EMBL" id="AMGW01000001">
    <property type="protein sequence ID" value="EXJ63823.1"/>
    <property type="molecule type" value="Genomic_DNA"/>
</dbReference>
<dbReference type="GeneID" id="19174775"/>
<proteinExistence type="inferred from homology"/>
<feature type="domain" description="FAD-dependent oxidoreductase 2 FAD-binding" evidence="6">
    <location>
        <begin position="8"/>
        <end position="37"/>
    </location>
</feature>
<feature type="domain" description="FAD-binding" evidence="7">
    <location>
        <begin position="303"/>
        <end position="367"/>
    </location>
</feature>
<sequence>MPHIQLNVIVAGGGIAGLTAALALRRQGHAVTVVESSAWLREAGLAVAVPPNATRTLIGLGIDPKQDAKAAALRTSLEYHFLSKDASPRFGENGDSCPLTWAIRAAALHLQDLFFLAHRIDLHAALKDKCLHPAGPDKPVDVLLSSRVVGWDTAGSIKLQDGSDMHADLIIAADGIHSVAHEAVLGHRVPAIRSGVSTIRFLLKTEDILNDPATAPIMDDGPGCFTFYVNADRSTYLLRYPCHKCAGPSQPEPLSNQSVVGGKVSRAHLTERLSTFPPAIQALGHKADEFVYDWKIADREPLPSYQKGRLVLVGDAAHPMWPRQGQGAAQSIEDAATLGMLMSQLEDKADIPERLALYNELRVPRSSIVQQLSHSREQARQAQSPGDADELPLSEEFLAVFRKFLPGTSPPGMSHSHRAVATQ</sequence>
<dbReference type="GO" id="GO:0004497">
    <property type="term" value="F:monooxygenase activity"/>
    <property type="evidence" value="ECO:0007669"/>
    <property type="project" value="UniProtKB-KW"/>
</dbReference>
<dbReference type="OrthoDB" id="40579at2759"/>
<keyword evidence="2" id="KW-0285">Flavoprotein</keyword>
<reference evidence="8 9" key="1">
    <citation type="submission" date="2013-03" db="EMBL/GenBank/DDBJ databases">
        <title>The Genome Sequence of Cladophialophora yegresii CBS 114405.</title>
        <authorList>
            <consortium name="The Broad Institute Genomics Platform"/>
            <person name="Cuomo C."/>
            <person name="de Hoog S."/>
            <person name="Gorbushina A."/>
            <person name="Walker B."/>
            <person name="Young S.K."/>
            <person name="Zeng Q."/>
            <person name="Gargeya S."/>
            <person name="Fitzgerald M."/>
            <person name="Haas B."/>
            <person name="Abouelleil A."/>
            <person name="Allen A.W."/>
            <person name="Alvarado L."/>
            <person name="Arachchi H.M."/>
            <person name="Berlin A.M."/>
            <person name="Chapman S.B."/>
            <person name="Gainer-Dewar J."/>
            <person name="Goldberg J."/>
            <person name="Griggs A."/>
            <person name="Gujja S."/>
            <person name="Hansen M."/>
            <person name="Howarth C."/>
            <person name="Imamovic A."/>
            <person name="Ireland A."/>
            <person name="Larimer J."/>
            <person name="McCowan C."/>
            <person name="Murphy C."/>
            <person name="Pearson M."/>
            <person name="Poon T.W."/>
            <person name="Priest M."/>
            <person name="Roberts A."/>
            <person name="Saif S."/>
            <person name="Shea T."/>
            <person name="Sisk P."/>
            <person name="Sykes S."/>
            <person name="Wortman J."/>
            <person name="Nusbaum C."/>
            <person name="Birren B."/>
        </authorList>
    </citation>
    <scope>NUCLEOTIDE SEQUENCE [LARGE SCALE GENOMIC DNA]</scope>
    <source>
        <strain evidence="8 9">CBS 114405</strain>
    </source>
</reference>
<keyword evidence="3" id="KW-0274">FAD</keyword>
<accession>W9W759</accession>
<dbReference type="InterPro" id="IPR002938">
    <property type="entry name" value="FAD-bd"/>
</dbReference>
<organism evidence="8 9">
    <name type="scientific">Cladophialophora yegresii CBS 114405</name>
    <dbReference type="NCBI Taxonomy" id="1182544"/>
    <lineage>
        <taxon>Eukaryota</taxon>
        <taxon>Fungi</taxon>
        <taxon>Dikarya</taxon>
        <taxon>Ascomycota</taxon>
        <taxon>Pezizomycotina</taxon>
        <taxon>Eurotiomycetes</taxon>
        <taxon>Chaetothyriomycetidae</taxon>
        <taxon>Chaetothyriales</taxon>
        <taxon>Herpotrichiellaceae</taxon>
        <taxon>Cladophialophora</taxon>
    </lineage>
</organism>
<evidence type="ECO:0000313" key="8">
    <source>
        <dbReference type="EMBL" id="EXJ63823.1"/>
    </source>
</evidence>
<dbReference type="PANTHER" id="PTHR13789">
    <property type="entry name" value="MONOOXYGENASE"/>
    <property type="match status" value="1"/>
</dbReference>
<dbReference type="Gene3D" id="3.50.50.60">
    <property type="entry name" value="FAD/NAD(P)-binding domain"/>
    <property type="match status" value="1"/>
</dbReference>
<evidence type="ECO:0000256" key="3">
    <source>
        <dbReference type="ARBA" id="ARBA00022827"/>
    </source>
</evidence>
<dbReference type="PANTHER" id="PTHR13789:SF314">
    <property type="entry name" value="FAD-BINDING DOMAIN-CONTAINING PROTEIN"/>
    <property type="match status" value="1"/>
</dbReference>
<protein>
    <recommendedName>
        <fullName evidence="10">FAD-binding domain-containing protein</fullName>
    </recommendedName>
</protein>
<name>W9W759_9EURO</name>
<dbReference type="GO" id="GO:0071949">
    <property type="term" value="F:FAD binding"/>
    <property type="evidence" value="ECO:0007669"/>
    <property type="project" value="InterPro"/>
</dbReference>
<comment type="caution">
    <text evidence="8">The sequence shown here is derived from an EMBL/GenBank/DDBJ whole genome shotgun (WGS) entry which is preliminary data.</text>
</comment>
<evidence type="ECO:0000259" key="6">
    <source>
        <dbReference type="Pfam" id="PF00890"/>
    </source>
</evidence>
<dbReference type="InterPro" id="IPR003953">
    <property type="entry name" value="FAD-dep_OxRdtase_2_FAD-bd"/>
</dbReference>
<keyword evidence="5" id="KW-0503">Monooxygenase</keyword>
<dbReference type="RefSeq" id="XP_007752390.1">
    <property type="nucleotide sequence ID" value="XM_007754200.1"/>
</dbReference>
<keyword evidence="4" id="KW-0560">Oxidoreductase</keyword>
<gene>
    <name evidence="8" type="ORF">A1O7_00158</name>
</gene>
<dbReference type="Pfam" id="PF00890">
    <property type="entry name" value="FAD_binding_2"/>
    <property type="match status" value="1"/>
</dbReference>
<comment type="similarity">
    <text evidence="1">Belongs to the paxM FAD-dependent monooxygenase family.</text>
</comment>
<evidence type="ECO:0000313" key="9">
    <source>
        <dbReference type="Proteomes" id="UP000019473"/>
    </source>
</evidence>
<dbReference type="AlphaFoldDB" id="W9W759"/>
<evidence type="ECO:0000259" key="7">
    <source>
        <dbReference type="Pfam" id="PF01494"/>
    </source>
</evidence>
<keyword evidence="9" id="KW-1185">Reference proteome</keyword>
<dbReference type="VEuPathDB" id="FungiDB:A1O7_00158"/>
<evidence type="ECO:0000256" key="4">
    <source>
        <dbReference type="ARBA" id="ARBA00023002"/>
    </source>
</evidence>
<evidence type="ECO:0008006" key="10">
    <source>
        <dbReference type="Google" id="ProtNLM"/>
    </source>
</evidence>
<dbReference type="STRING" id="1182544.W9W759"/>
<evidence type="ECO:0000256" key="2">
    <source>
        <dbReference type="ARBA" id="ARBA00022630"/>
    </source>
</evidence>
<dbReference type="Proteomes" id="UP000019473">
    <property type="component" value="Unassembled WGS sequence"/>
</dbReference>
<dbReference type="InterPro" id="IPR050493">
    <property type="entry name" value="FAD-dep_Monooxygenase_BioMet"/>
</dbReference>
<dbReference type="SUPFAM" id="SSF51905">
    <property type="entry name" value="FAD/NAD(P)-binding domain"/>
    <property type="match status" value="1"/>
</dbReference>
<dbReference type="PRINTS" id="PR00420">
    <property type="entry name" value="RNGMNOXGNASE"/>
</dbReference>
<dbReference type="HOGENOM" id="CLU_009665_19_0_1"/>
<dbReference type="eggNOG" id="KOG2614">
    <property type="taxonomic scope" value="Eukaryota"/>
</dbReference>
<dbReference type="Pfam" id="PF01494">
    <property type="entry name" value="FAD_binding_3"/>
    <property type="match status" value="1"/>
</dbReference>
<dbReference type="InterPro" id="IPR036188">
    <property type="entry name" value="FAD/NAD-bd_sf"/>
</dbReference>